<evidence type="ECO:0000313" key="1">
    <source>
        <dbReference type="EMBL" id="CAE6464262.1"/>
    </source>
</evidence>
<dbReference type="Proteomes" id="UP000663853">
    <property type="component" value="Unassembled WGS sequence"/>
</dbReference>
<organism evidence="1 2">
    <name type="scientific">Rhizoctonia solani</name>
    <dbReference type="NCBI Taxonomy" id="456999"/>
    <lineage>
        <taxon>Eukaryota</taxon>
        <taxon>Fungi</taxon>
        <taxon>Dikarya</taxon>
        <taxon>Basidiomycota</taxon>
        <taxon>Agaricomycotina</taxon>
        <taxon>Agaricomycetes</taxon>
        <taxon>Cantharellales</taxon>
        <taxon>Ceratobasidiaceae</taxon>
        <taxon>Rhizoctonia</taxon>
    </lineage>
</organism>
<reference evidence="1" key="1">
    <citation type="submission" date="2021-01" db="EMBL/GenBank/DDBJ databases">
        <authorList>
            <person name="Kaushik A."/>
        </authorList>
    </citation>
    <scope>NUCLEOTIDE SEQUENCE</scope>
    <source>
        <strain evidence="1">AG6-10EEA</strain>
    </source>
</reference>
<gene>
    <name evidence="1" type="ORF">RDB_LOCUS65502</name>
</gene>
<protein>
    <submittedName>
        <fullName evidence="1">Uncharacterized protein</fullName>
    </submittedName>
</protein>
<name>A0A8H3GST4_9AGAM</name>
<sequence length="126" mass="14323">MMKFTDRETLRGCVWRFEKIGDEAGNPLNARPEAFITTLPFLPAVLQPNNILPPNSGCLYTDDAHFYTDLLFNMPRTPFTRTQRLAALDWARKLGATNVPTIESFEECERQWEAASEGNNTAARNE</sequence>
<comment type="caution">
    <text evidence="1">The sequence shown here is derived from an EMBL/GenBank/DDBJ whole genome shotgun (WGS) entry which is preliminary data.</text>
</comment>
<proteinExistence type="predicted"/>
<accession>A0A8H3GST4</accession>
<dbReference type="AlphaFoldDB" id="A0A8H3GST4"/>
<dbReference type="EMBL" id="CAJMXA010001564">
    <property type="protein sequence ID" value="CAE6464262.1"/>
    <property type="molecule type" value="Genomic_DNA"/>
</dbReference>
<evidence type="ECO:0000313" key="2">
    <source>
        <dbReference type="Proteomes" id="UP000663853"/>
    </source>
</evidence>